<accession>A0A3N4KE11</accession>
<evidence type="ECO:0000313" key="3">
    <source>
        <dbReference type="Proteomes" id="UP000277580"/>
    </source>
</evidence>
<gene>
    <name evidence="2" type="ORF">P167DRAFT_392094</name>
</gene>
<dbReference type="Proteomes" id="UP000277580">
    <property type="component" value="Unassembled WGS sequence"/>
</dbReference>
<keyword evidence="1" id="KW-1133">Transmembrane helix</keyword>
<evidence type="ECO:0000313" key="2">
    <source>
        <dbReference type="EMBL" id="RPB07718.1"/>
    </source>
</evidence>
<dbReference type="InParanoid" id="A0A3N4KE11"/>
<sequence>MRDVMQRSGCVSVHKARHQPCLYIAVCLFVCYINARQTITSSPKVYHTTQTLSVGAPM</sequence>
<organism evidence="2 3">
    <name type="scientific">Morchella conica CCBAS932</name>
    <dbReference type="NCBI Taxonomy" id="1392247"/>
    <lineage>
        <taxon>Eukaryota</taxon>
        <taxon>Fungi</taxon>
        <taxon>Dikarya</taxon>
        <taxon>Ascomycota</taxon>
        <taxon>Pezizomycotina</taxon>
        <taxon>Pezizomycetes</taxon>
        <taxon>Pezizales</taxon>
        <taxon>Morchellaceae</taxon>
        <taxon>Morchella</taxon>
    </lineage>
</organism>
<reference evidence="2 3" key="1">
    <citation type="journal article" date="2018" name="Nat. Ecol. Evol.">
        <title>Pezizomycetes genomes reveal the molecular basis of ectomycorrhizal truffle lifestyle.</title>
        <authorList>
            <person name="Murat C."/>
            <person name="Payen T."/>
            <person name="Noel B."/>
            <person name="Kuo A."/>
            <person name="Morin E."/>
            <person name="Chen J."/>
            <person name="Kohler A."/>
            <person name="Krizsan K."/>
            <person name="Balestrini R."/>
            <person name="Da Silva C."/>
            <person name="Montanini B."/>
            <person name="Hainaut M."/>
            <person name="Levati E."/>
            <person name="Barry K.W."/>
            <person name="Belfiori B."/>
            <person name="Cichocki N."/>
            <person name="Clum A."/>
            <person name="Dockter R.B."/>
            <person name="Fauchery L."/>
            <person name="Guy J."/>
            <person name="Iotti M."/>
            <person name="Le Tacon F."/>
            <person name="Lindquist E.A."/>
            <person name="Lipzen A."/>
            <person name="Malagnac F."/>
            <person name="Mello A."/>
            <person name="Molinier V."/>
            <person name="Miyauchi S."/>
            <person name="Poulain J."/>
            <person name="Riccioni C."/>
            <person name="Rubini A."/>
            <person name="Sitrit Y."/>
            <person name="Splivallo R."/>
            <person name="Traeger S."/>
            <person name="Wang M."/>
            <person name="Zifcakova L."/>
            <person name="Wipf D."/>
            <person name="Zambonelli A."/>
            <person name="Paolocci F."/>
            <person name="Nowrousian M."/>
            <person name="Ottonello S."/>
            <person name="Baldrian P."/>
            <person name="Spatafora J.W."/>
            <person name="Henrissat B."/>
            <person name="Nagy L.G."/>
            <person name="Aury J.M."/>
            <person name="Wincker P."/>
            <person name="Grigoriev I.V."/>
            <person name="Bonfante P."/>
            <person name="Martin F.M."/>
        </authorList>
    </citation>
    <scope>NUCLEOTIDE SEQUENCE [LARGE SCALE GENOMIC DNA]</scope>
    <source>
        <strain evidence="2 3">CCBAS932</strain>
    </source>
</reference>
<protein>
    <submittedName>
        <fullName evidence="2">Uncharacterized protein</fullName>
    </submittedName>
</protein>
<feature type="transmembrane region" description="Helical" evidence="1">
    <location>
        <begin position="21"/>
        <end position="39"/>
    </location>
</feature>
<name>A0A3N4KE11_9PEZI</name>
<keyword evidence="1" id="KW-0812">Transmembrane</keyword>
<keyword evidence="1" id="KW-0472">Membrane</keyword>
<keyword evidence="3" id="KW-1185">Reference proteome</keyword>
<dbReference type="EMBL" id="ML119176">
    <property type="protein sequence ID" value="RPB07718.1"/>
    <property type="molecule type" value="Genomic_DNA"/>
</dbReference>
<proteinExistence type="predicted"/>
<dbReference type="AlphaFoldDB" id="A0A3N4KE11"/>
<evidence type="ECO:0000256" key="1">
    <source>
        <dbReference type="SAM" id="Phobius"/>
    </source>
</evidence>